<proteinExistence type="predicted"/>
<name>A0A7R8W157_TIMDO</name>
<evidence type="ECO:0000313" key="2">
    <source>
        <dbReference type="EMBL" id="CAD7206741.1"/>
    </source>
</evidence>
<protein>
    <submittedName>
        <fullName evidence="2">Uncharacterized protein</fullName>
    </submittedName>
</protein>
<sequence>METSVSIVPLCMDQDERGDPHWYRWEKEMKAVTCDEGRYISPDEEGLKSSLKSQLQVSHLPRNMDHLVSRDSCQVQIGLETDYRSMGVWFPTAAGLSGIVGYCRALSGITRVLSGIVGYCRALSGITRVLTIVLSGITRVLTIVLSLILMSLTLAASSPSWRRAVNHVSDQRPSGSSLDHSSGEAALHDHEDLTDPQPEVKYVHIPVPQPFPVAVPQPVLVAVPQPYPVHIRVPERIEVPVVKTVQVPVEHPAPYHVEKKVPFPVVRHVPVYVYKQVSLPVEQPYPVQVPVVKYIHHHQKSGGGGGGKHS</sequence>
<dbReference type="PANTHER" id="PTHR47771">
    <property type="entry name" value="LD27203P-RELATED"/>
    <property type="match status" value="1"/>
</dbReference>
<dbReference type="EMBL" id="OA586078">
    <property type="protein sequence ID" value="CAD7206741.1"/>
    <property type="molecule type" value="Genomic_DNA"/>
</dbReference>
<feature type="compositionally biased region" description="Polar residues" evidence="1">
    <location>
        <begin position="171"/>
        <end position="180"/>
    </location>
</feature>
<dbReference type="AlphaFoldDB" id="A0A7R8W157"/>
<reference evidence="2" key="1">
    <citation type="submission" date="2020-11" db="EMBL/GenBank/DDBJ databases">
        <authorList>
            <person name="Tran Van P."/>
        </authorList>
    </citation>
    <scope>NUCLEOTIDE SEQUENCE</scope>
</reference>
<evidence type="ECO:0000256" key="1">
    <source>
        <dbReference type="SAM" id="MobiDB-lite"/>
    </source>
</evidence>
<organism evidence="2">
    <name type="scientific">Timema douglasi</name>
    <name type="common">Walking stick</name>
    <dbReference type="NCBI Taxonomy" id="61478"/>
    <lineage>
        <taxon>Eukaryota</taxon>
        <taxon>Metazoa</taxon>
        <taxon>Ecdysozoa</taxon>
        <taxon>Arthropoda</taxon>
        <taxon>Hexapoda</taxon>
        <taxon>Insecta</taxon>
        <taxon>Pterygota</taxon>
        <taxon>Neoptera</taxon>
        <taxon>Polyneoptera</taxon>
        <taxon>Phasmatodea</taxon>
        <taxon>Timematodea</taxon>
        <taxon>Timematoidea</taxon>
        <taxon>Timematidae</taxon>
        <taxon>Timema</taxon>
    </lineage>
</organism>
<feature type="region of interest" description="Disordered" evidence="1">
    <location>
        <begin position="166"/>
        <end position="190"/>
    </location>
</feature>
<gene>
    <name evidence="2" type="ORF">TDIB3V08_LOCUS12890</name>
</gene>
<dbReference type="PANTHER" id="PTHR47771:SF14">
    <property type="entry name" value="RH73259P"/>
    <property type="match status" value="1"/>
</dbReference>
<accession>A0A7R8W157</accession>